<dbReference type="PROSITE" id="PS50089">
    <property type="entry name" value="ZF_RING_2"/>
    <property type="match status" value="1"/>
</dbReference>
<comment type="catalytic activity">
    <reaction evidence="1">
        <text>S-ubiquitinyl-[E2 ubiquitin-conjugating enzyme]-L-cysteine + [acceptor protein]-L-lysine = [E2 ubiquitin-conjugating enzyme]-L-cysteine + N(6)-ubiquitinyl-[acceptor protein]-L-lysine.</text>
        <dbReference type="EC" id="2.3.2.27"/>
    </reaction>
</comment>
<evidence type="ECO:0000256" key="3">
    <source>
        <dbReference type="ARBA" id="ARBA00012483"/>
    </source>
</evidence>
<feature type="domain" description="RING-type" evidence="11">
    <location>
        <begin position="236"/>
        <end position="277"/>
    </location>
</feature>
<dbReference type="EMBL" id="FR904267">
    <property type="protein sequence ID" value="CDQ56681.1"/>
    <property type="molecule type" value="Genomic_DNA"/>
</dbReference>
<dbReference type="GO" id="GO:0008270">
    <property type="term" value="F:zinc ion binding"/>
    <property type="evidence" value="ECO:0007669"/>
    <property type="project" value="UniProtKB-KW"/>
</dbReference>
<dbReference type="PANTHER" id="PTHR45931:SF3">
    <property type="entry name" value="RING ZINC FINGER-CONTAINING PROTEIN"/>
    <property type="match status" value="1"/>
</dbReference>
<dbReference type="Proteomes" id="UP000193380">
    <property type="component" value="Unassembled WGS sequence"/>
</dbReference>
<keyword evidence="5" id="KW-0479">Metal-binding</keyword>
<dbReference type="GO" id="GO:0006511">
    <property type="term" value="P:ubiquitin-dependent protein catabolic process"/>
    <property type="evidence" value="ECO:0007669"/>
    <property type="project" value="TreeGrafter"/>
</dbReference>
<keyword evidence="8" id="KW-0862">Zinc</keyword>
<dbReference type="Gene3D" id="3.30.40.10">
    <property type="entry name" value="Zinc/RING finger domain, C3HC4 (zinc finger)"/>
    <property type="match status" value="1"/>
</dbReference>
<dbReference type="GO" id="GO:0061630">
    <property type="term" value="F:ubiquitin protein ligase activity"/>
    <property type="evidence" value="ECO:0007669"/>
    <property type="project" value="UniProtKB-EC"/>
</dbReference>
<dbReference type="InterPro" id="IPR051834">
    <property type="entry name" value="RING_finger_E3_ligase"/>
</dbReference>
<dbReference type="STRING" id="8022.A0A060VPC3"/>
<evidence type="ECO:0000259" key="11">
    <source>
        <dbReference type="PROSITE" id="PS50089"/>
    </source>
</evidence>
<keyword evidence="7" id="KW-0833">Ubl conjugation pathway</keyword>
<dbReference type="PANTHER" id="PTHR45931">
    <property type="entry name" value="SI:CH211-59O9.10"/>
    <property type="match status" value="1"/>
</dbReference>
<proteinExistence type="predicted"/>
<evidence type="ECO:0000313" key="12">
    <source>
        <dbReference type="EMBL" id="CDQ56681.1"/>
    </source>
</evidence>
<sequence>MHFSFQEVKMAEAAAAQQHRFFCHCCKGEIDPKFPEFTCPRCESDFIEELSEDSSLLENSSTAEANDDAGTLFSELWQLLFMERSALLSDPSAYESDPSQLQAAPASDAVDDELEGPSVDPVGTEPLEPEPERPSRPPSQGRRQSRAPAVEGIVQQFLAGLFANNGNPGVAPATLSGMFHSNPGDYAWGQGGLDAVITELLGQFESTGPPPAEKEMISSLPTVNISQEQTDTRLECPVCREEYSVGESVKQLPCLHYFHSDCIVPWLKLHDTCPVCRKSLDGVDQSIQPPPEPPEPPPPSGQTLRGRDGLFEITVHFLGNCD</sequence>
<evidence type="ECO:0000256" key="2">
    <source>
        <dbReference type="ARBA" id="ARBA00004906"/>
    </source>
</evidence>
<keyword evidence="6 9" id="KW-0863">Zinc-finger</keyword>
<protein>
    <recommendedName>
        <fullName evidence="3">RING-type E3 ubiquitin transferase</fullName>
        <ecNumber evidence="3">2.3.2.27</ecNumber>
    </recommendedName>
</protein>
<feature type="compositionally biased region" description="Pro residues" evidence="10">
    <location>
        <begin position="288"/>
        <end position="300"/>
    </location>
</feature>
<dbReference type="SMART" id="SM00184">
    <property type="entry name" value="RING"/>
    <property type="match status" value="1"/>
</dbReference>
<feature type="region of interest" description="Disordered" evidence="10">
    <location>
        <begin position="91"/>
        <end position="147"/>
    </location>
</feature>
<name>A0A060VPC3_ONCMY</name>
<dbReference type="PaxDb" id="8022-A0A060VPC3"/>
<evidence type="ECO:0000256" key="10">
    <source>
        <dbReference type="SAM" id="MobiDB-lite"/>
    </source>
</evidence>
<keyword evidence="4" id="KW-0808">Transferase</keyword>
<reference evidence="12" key="1">
    <citation type="journal article" date="2014" name="Nat. Commun.">
        <title>The rainbow trout genome provides novel insights into evolution after whole-genome duplication in vertebrates.</title>
        <authorList>
            <person name="Berthelot C."/>
            <person name="Brunet F."/>
            <person name="Chalopin D."/>
            <person name="Juanchich A."/>
            <person name="Bernard M."/>
            <person name="Noel B."/>
            <person name="Bento P."/>
            <person name="Da Silva C."/>
            <person name="Labadie K."/>
            <person name="Alberti A."/>
            <person name="Aury J.M."/>
            <person name="Louis A."/>
            <person name="Dehais P."/>
            <person name="Bardou P."/>
            <person name="Montfort J."/>
            <person name="Klopp C."/>
            <person name="Cabau C."/>
            <person name="Gaspin C."/>
            <person name="Thorgaard G.H."/>
            <person name="Boussaha M."/>
            <person name="Quillet E."/>
            <person name="Guyomard R."/>
            <person name="Galiana D."/>
            <person name="Bobe J."/>
            <person name="Volff J.N."/>
            <person name="Genet C."/>
            <person name="Wincker P."/>
            <person name="Jaillon O."/>
            <person name="Roest Crollius H."/>
            <person name="Guiguen Y."/>
        </authorList>
    </citation>
    <scope>NUCLEOTIDE SEQUENCE [LARGE SCALE GENOMIC DNA]</scope>
</reference>
<evidence type="ECO:0000256" key="8">
    <source>
        <dbReference type="ARBA" id="ARBA00022833"/>
    </source>
</evidence>
<evidence type="ECO:0000256" key="9">
    <source>
        <dbReference type="PROSITE-ProRule" id="PRU00175"/>
    </source>
</evidence>
<feature type="region of interest" description="Disordered" evidence="10">
    <location>
        <begin position="284"/>
        <end position="306"/>
    </location>
</feature>
<evidence type="ECO:0000256" key="5">
    <source>
        <dbReference type="ARBA" id="ARBA00022723"/>
    </source>
</evidence>
<dbReference type="SUPFAM" id="SSF57850">
    <property type="entry name" value="RING/U-box"/>
    <property type="match status" value="1"/>
</dbReference>
<comment type="pathway">
    <text evidence="2">Protein modification; protein ubiquitination.</text>
</comment>
<dbReference type="FunFam" id="3.30.40.10:FF:000069">
    <property type="entry name" value="E3 ubiquitin-protein ligase RNF115"/>
    <property type="match status" value="1"/>
</dbReference>
<dbReference type="InterPro" id="IPR001841">
    <property type="entry name" value="Znf_RING"/>
</dbReference>
<evidence type="ECO:0000256" key="1">
    <source>
        <dbReference type="ARBA" id="ARBA00000900"/>
    </source>
</evidence>
<evidence type="ECO:0000256" key="4">
    <source>
        <dbReference type="ARBA" id="ARBA00022679"/>
    </source>
</evidence>
<dbReference type="AlphaFoldDB" id="A0A060VPC3"/>
<dbReference type="GO" id="GO:0000209">
    <property type="term" value="P:protein polyubiquitination"/>
    <property type="evidence" value="ECO:0007669"/>
    <property type="project" value="UniProtKB-ARBA"/>
</dbReference>
<accession>A0A060VPC3</accession>
<reference evidence="12" key="2">
    <citation type="submission" date="2014-03" db="EMBL/GenBank/DDBJ databases">
        <authorList>
            <person name="Genoscope - CEA"/>
        </authorList>
    </citation>
    <scope>NUCLEOTIDE SEQUENCE</scope>
</reference>
<dbReference type="GO" id="GO:0005634">
    <property type="term" value="C:nucleus"/>
    <property type="evidence" value="ECO:0007669"/>
    <property type="project" value="TreeGrafter"/>
</dbReference>
<evidence type="ECO:0000256" key="7">
    <source>
        <dbReference type="ARBA" id="ARBA00022786"/>
    </source>
</evidence>
<dbReference type="Pfam" id="PF13639">
    <property type="entry name" value="zf-RING_2"/>
    <property type="match status" value="1"/>
</dbReference>
<evidence type="ECO:0000256" key="6">
    <source>
        <dbReference type="ARBA" id="ARBA00022771"/>
    </source>
</evidence>
<organism evidence="12 13">
    <name type="scientific">Oncorhynchus mykiss</name>
    <name type="common">Rainbow trout</name>
    <name type="synonym">Salmo gairdneri</name>
    <dbReference type="NCBI Taxonomy" id="8022"/>
    <lineage>
        <taxon>Eukaryota</taxon>
        <taxon>Metazoa</taxon>
        <taxon>Chordata</taxon>
        <taxon>Craniata</taxon>
        <taxon>Vertebrata</taxon>
        <taxon>Euteleostomi</taxon>
        <taxon>Actinopterygii</taxon>
        <taxon>Neopterygii</taxon>
        <taxon>Teleostei</taxon>
        <taxon>Protacanthopterygii</taxon>
        <taxon>Salmoniformes</taxon>
        <taxon>Salmonidae</taxon>
        <taxon>Salmoninae</taxon>
        <taxon>Oncorhynchus</taxon>
    </lineage>
</organism>
<evidence type="ECO:0000313" key="13">
    <source>
        <dbReference type="Proteomes" id="UP000193380"/>
    </source>
</evidence>
<dbReference type="InterPro" id="IPR013083">
    <property type="entry name" value="Znf_RING/FYVE/PHD"/>
</dbReference>
<dbReference type="EC" id="2.3.2.27" evidence="3"/>
<gene>
    <name evidence="12" type="ORF">GSONMT00064302001</name>
</gene>